<dbReference type="AlphaFoldDB" id="A0A6N1V9H4"/>
<evidence type="ECO:0000313" key="6">
    <source>
        <dbReference type="EMBL" id="QKV17173.1"/>
    </source>
</evidence>
<evidence type="ECO:0000256" key="3">
    <source>
        <dbReference type="ARBA" id="ARBA00022729"/>
    </source>
</evidence>
<dbReference type="PANTHER" id="PTHR30061">
    <property type="entry name" value="MALTOSE-BINDING PERIPLASMIC PROTEIN"/>
    <property type="match status" value="1"/>
</dbReference>
<dbReference type="GO" id="GO:1901982">
    <property type="term" value="F:maltose binding"/>
    <property type="evidence" value="ECO:0007669"/>
    <property type="project" value="TreeGrafter"/>
</dbReference>
<keyword evidence="7" id="KW-1185">Reference proteome</keyword>
<evidence type="ECO:0000256" key="2">
    <source>
        <dbReference type="ARBA" id="ARBA00022448"/>
    </source>
</evidence>
<dbReference type="Proteomes" id="UP000509367">
    <property type="component" value="Chromosome"/>
</dbReference>
<dbReference type="SUPFAM" id="SSF53850">
    <property type="entry name" value="Periplasmic binding protein-like II"/>
    <property type="match status" value="1"/>
</dbReference>
<keyword evidence="4" id="KW-0574">Periplasm</keyword>
<name>A0A6N1V9H4_9HYPH</name>
<dbReference type="GO" id="GO:0042956">
    <property type="term" value="P:maltodextrin transmembrane transport"/>
    <property type="evidence" value="ECO:0007669"/>
    <property type="project" value="TreeGrafter"/>
</dbReference>
<evidence type="ECO:0000256" key="4">
    <source>
        <dbReference type="ARBA" id="ARBA00022764"/>
    </source>
</evidence>
<proteinExistence type="inferred from homology"/>
<dbReference type="KEGG" id="orm:HTY61_01165"/>
<dbReference type="GO" id="GO:0015768">
    <property type="term" value="P:maltose transport"/>
    <property type="evidence" value="ECO:0007669"/>
    <property type="project" value="TreeGrafter"/>
</dbReference>
<dbReference type="PANTHER" id="PTHR30061:SF50">
    <property type="entry name" value="MALTOSE_MALTODEXTRIN-BINDING PERIPLASMIC PROTEIN"/>
    <property type="match status" value="1"/>
</dbReference>
<keyword evidence="2" id="KW-0813">Transport</keyword>
<feature type="signal peptide" evidence="5">
    <location>
        <begin position="1"/>
        <end position="23"/>
    </location>
</feature>
<dbReference type="Gene3D" id="3.40.190.10">
    <property type="entry name" value="Periplasmic binding protein-like II"/>
    <property type="match status" value="1"/>
</dbReference>
<dbReference type="RefSeq" id="WP_175275069.1">
    <property type="nucleotide sequence ID" value="NZ_CP054836.1"/>
</dbReference>
<feature type="chain" id="PRO_5027055656" evidence="5">
    <location>
        <begin position="24"/>
        <end position="455"/>
    </location>
</feature>
<sequence length="455" mass="49612">MTILKKTTVLAVAGALLSGAASAAIAEDYTISVWAGGSGDESDYRVKAIEIAADLYEREAAIRGEEVNITVETQLFSGWDDFKQAVTLAAESGTAPNIIVSGHEDIGPWVQAGILRPVEDYVDFDAWPLNQLYENLIQVSSYDGKIWGIPQDAESRVFFFWREHLEAVGYSKEEIDALPKKVLDGEYTLYSMLDDVKKMQDAGLVEEAKGFMPRISNGPDYWQFYQSFGGEMVDEESGKLVFDKQALTDMYQFFVDAVDKGVVPATYLGGDWDTWHGAVSSGKAGAWHGGTWHYAQWTQKNGLDDFFGKIVYTLIPAGNERGRANAITHPLVYLLSNTGTDDDAALAAELVSIASEPRINALHAVKSSHLAIGREEINVPLYAESRWATEATENLLPHANALPNDADFGVVWTAMYKGLEASWTGVSSVADAVEAAEQSVVSALGDKVIVRDGGM</sequence>
<evidence type="ECO:0000256" key="5">
    <source>
        <dbReference type="SAM" id="SignalP"/>
    </source>
</evidence>
<dbReference type="EMBL" id="CP054836">
    <property type="protein sequence ID" value="QKV17173.1"/>
    <property type="molecule type" value="Genomic_DNA"/>
</dbReference>
<dbReference type="Pfam" id="PF13416">
    <property type="entry name" value="SBP_bac_8"/>
    <property type="match status" value="1"/>
</dbReference>
<evidence type="ECO:0000313" key="7">
    <source>
        <dbReference type="Proteomes" id="UP000509367"/>
    </source>
</evidence>
<gene>
    <name evidence="6" type="ORF">HTY61_01165</name>
</gene>
<organism evidence="6 7">
    <name type="scientific">Oricola thermophila</name>
    <dbReference type="NCBI Taxonomy" id="2742145"/>
    <lineage>
        <taxon>Bacteria</taxon>
        <taxon>Pseudomonadati</taxon>
        <taxon>Pseudomonadota</taxon>
        <taxon>Alphaproteobacteria</taxon>
        <taxon>Hyphomicrobiales</taxon>
        <taxon>Ahrensiaceae</taxon>
        <taxon>Oricola</taxon>
    </lineage>
</organism>
<evidence type="ECO:0000256" key="1">
    <source>
        <dbReference type="ARBA" id="ARBA00008520"/>
    </source>
</evidence>
<reference evidence="6 7" key="1">
    <citation type="submission" date="2020-06" db="EMBL/GenBank/DDBJ databases">
        <title>Oricola thermophila sp. nov. isolated from a tidal sediments.</title>
        <authorList>
            <person name="Kwon K.K."/>
            <person name="Yang S.-H."/>
            <person name="Park M.-J."/>
        </authorList>
    </citation>
    <scope>NUCLEOTIDE SEQUENCE [LARGE SCALE GENOMIC DNA]</scope>
    <source>
        <strain evidence="6 7">MEBiC13590</strain>
    </source>
</reference>
<dbReference type="InterPro" id="IPR006059">
    <property type="entry name" value="SBP"/>
</dbReference>
<comment type="similarity">
    <text evidence="1">Belongs to the bacterial solute-binding protein 1 family.</text>
</comment>
<keyword evidence="3 5" id="KW-0732">Signal</keyword>
<accession>A0A6N1V9H4</accession>
<dbReference type="GO" id="GO:0055052">
    <property type="term" value="C:ATP-binding cassette (ABC) transporter complex, substrate-binding subunit-containing"/>
    <property type="evidence" value="ECO:0007669"/>
    <property type="project" value="TreeGrafter"/>
</dbReference>
<protein>
    <submittedName>
        <fullName evidence="6">Extracellular solute-binding protein</fullName>
    </submittedName>
</protein>